<reference evidence="1 2" key="1">
    <citation type="submission" date="2023-05" db="EMBL/GenBank/DDBJ databases">
        <title>Adaptations of aquatic viruses from atmosphere-close ecosystems of the Central Arctic Ocean.</title>
        <authorList>
            <person name="Rahlff J."/>
            <person name="Holmfeldt K."/>
        </authorList>
    </citation>
    <scope>NUCLEOTIDE SEQUENCE [LARGE SCALE GENOMIC DNA]</scope>
    <source>
        <strain evidence="1 2">Arc14</strain>
    </source>
</reference>
<keyword evidence="2" id="KW-1185">Reference proteome</keyword>
<evidence type="ECO:0000313" key="2">
    <source>
        <dbReference type="Proteomes" id="UP001568894"/>
    </source>
</evidence>
<protein>
    <recommendedName>
        <fullName evidence="3">Bacteriocin-type signal sequence-containing protein</fullName>
    </recommendedName>
</protein>
<organism evidence="1 2">
    <name type="scientific">Flavobacterium frigidarium</name>
    <dbReference type="NCBI Taxonomy" id="99286"/>
    <lineage>
        <taxon>Bacteria</taxon>
        <taxon>Pseudomonadati</taxon>
        <taxon>Bacteroidota</taxon>
        <taxon>Flavobacteriia</taxon>
        <taxon>Flavobacteriales</taxon>
        <taxon>Flavobacteriaceae</taxon>
        <taxon>Flavobacterium</taxon>
    </lineage>
</organism>
<evidence type="ECO:0008006" key="3">
    <source>
        <dbReference type="Google" id="ProtNLM"/>
    </source>
</evidence>
<proteinExistence type="predicted"/>
<name>A0ABV4KDE5_9FLAO</name>
<evidence type="ECO:0000313" key="1">
    <source>
        <dbReference type="EMBL" id="MEZ7514488.1"/>
    </source>
</evidence>
<dbReference type="Proteomes" id="UP001568894">
    <property type="component" value="Unassembled WGS sequence"/>
</dbReference>
<comment type="caution">
    <text evidence="1">The sequence shown here is derived from an EMBL/GenBank/DDBJ whole genome shotgun (WGS) entry which is preliminary data.</text>
</comment>
<sequence>MKNQKFNAVDFLNIKVLSPLESNQIKGGLSDEDDKVKQKQKQKVKEIKVVVTT</sequence>
<accession>A0ABV4KDE5</accession>
<dbReference type="EMBL" id="JASMRN010000003">
    <property type="protein sequence ID" value="MEZ7514488.1"/>
    <property type="molecule type" value="Genomic_DNA"/>
</dbReference>
<gene>
    <name evidence="1" type="ORF">QO192_04230</name>
</gene>
<dbReference type="RefSeq" id="WP_371568309.1">
    <property type="nucleotide sequence ID" value="NZ_JASMRN010000003.1"/>
</dbReference>